<accession>A0A9D7SK08</accession>
<feature type="transmembrane region" description="Helical" evidence="1">
    <location>
        <begin position="12"/>
        <end position="34"/>
    </location>
</feature>
<dbReference type="Proteomes" id="UP000886657">
    <property type="component" value="Unassembled WGS sequence"/>
</dbReference>
<protein>
    <submittedName>
        <fullName evidence="2">DUF502 domain-containing protein</fullName>
    </submittedName>
</protein>
<keyword evidence="1" id="KW-1133">Transmembrane helix</keyword>
<dbReference type="EMBL" id="JADKIO010000012">
    <property type="protein sequence ID" value="MBK9797862.1"/>
    <property type="molecule type" value="Genomic_DNA"/>
</dbReference>
<evidence type="ECO:0000313" key="2">
    <source>
        <dbReference type="EMBL" id="MBK9797862.1"/>
    </source>
</evidence>
<organism evidence="2 3">
    <name type="scientific">Candidatus Geothrix skivensis</name>
    <dbReference type="NCBI Taxonomy" id="2954439"/>
    <lineage>
        <taxon>Bacteria</taxon>
        <taxon>Pseudomonadati</taxon>
        <taxon>Acidobacteriota</taxon>
        <taxon>Holophagae</taxon>
        <taxon>Holophagales</taxon>
        <taxon>Holophagaceae</taxon>
        <taxon>Geothrix</taxon>
    </lineage>
</organism>
<evidence type="ECO:0000256" key="1">
    <source>
        <dbReference type="SAM" id="Phobius"/>
    </source>
</evidence>
<comment type="caution">
    <text evidence="2">The sequence shown here is derived from an EMBL/GenBank/DDBJ whole genome shotgun (WGS) entry which is preliminary data.</text>
</comment>
<proteinExistence type="predicted"/>
<keyword evidence="1" id="KW-0812">Transmembrane</keyword>
<sequence length="222" mass="23632">MIKQALQKVLGTWLAGLLALLPLLLTLSLLAWVVNLSHIYLGPNSPAGRFFSLFGQPFANHPVLEYLAGSVVLVLVIYPLGLAVQSSLKKPLAALVDRTVRRIPVVGSLYSLADRFVGLLDKKQDADIAAMSPVWCFFGGDGVAVLALLPNPVPIQLEGRPYLAVLVPTAPVPIGGGLLYLPAEWVRPAQIGVDTLTSVYLSMGIVAPLPLLKDGRSSPSPE</sequence>
<feature type="transmembrane region" description="Helical" evidence="1">
    <location>
        <begin position="66"/>
        <end position="84"/>
    </location>
</feature>
<gene>
    <name evidence="2" type="ORF">IPP58_15550</name>
</gene>
<keyword evidence="1" id="KW-0472">Membrane</keyword>
<reference evidence="2" key="1">
    <citation type="submission" date="2020-10" db="EMBL/GenBank/DDBJ databases">
        <title>Connecting structure to function with the recovery of over 1000 high-quality activated sludge metagenome-assembled genomes encoding full-length rRNA genes using long-read sequencing.</title>
        <authorList>
            <person name="Singleton C.M."/>
            <person name="Petriglieri F."/>
            <person name="Kristensen J.M."/>
            <person name="Kirkegaard R.H."/>
            <person name="Michaelsen T.Y."/>
            <person name="Andersen M.H."/>
            <person name="Karst S.M."/>
            <person name="Dueholm M.S."/>
            <person name="Nielsen P.H."/>
            <person name="Albertsen M."/>
        </authorList>
    </citation>
    <scope>NUCLEOTIDE SEQUENCE</scope>
    <source>
        <strain evidence="2">Skiv_18-Q3-R9-52_MAXAC.067</strain>
    </source>
</reference>
<dbReference type="InterPro" id="IPR007462">
    <property type="entry name" value="COV1-like"/>
</dbReference>
<evidence type="ECO:0000313" key="3">
    <source>
        <dbReference type="Proteomes" id="UP000886657"/>
    </source>
</evidence>
<dbReference type="PANTHER" id="PTHR31876">
    <property type="entry name" value="COV-LIKE PROTEIN 1"/>
    <property type="match status" value="1"/>
</dbReference>
<dbReference type="Pfam" id="PF04367">
    <property type="entry name" value="DUF502"/>
    <property type="match status" value="1"/>
</dbReference>
<dbReference type="AlphaFoldDB" id="A0A9D7SK08"/>
<dbReference type="PANTHER" id="PTHR31876:SF26">
    <property type="entry name" value="PROTEIN LIKE COV 2"/>
    <property type="match status" value="1"/>
</dbReference>
<name>A0A9D7SK08_9BACT</name>